<proteinExistence type="predicted"/>
<comment type="caution">
    <text evidence="2">The sequence shown here is derived from an EMBL/GenBank/DDBJ whole genome shotgun (WGS) entry which is preliminary data.</text>
</comment>
<feature type="compositionally biased region" description="Acidic residues" evidence="1">
    <location>
        <begin position="24"/>
        <end position="39"/>
    </location>
</feature>
<reference evidence="2" key="1">
    <citation type="journal article" date="2019" name="bioRxiv">
        <title>The Genome of the Zebra Mussel, Dreissena polymorpha: A Resource for Invasive Species Research.</title>
        <authorList>
            <person name="McCartney M.A."/>
            <person name="Auch B."/>
            <person name="Kono T."/>
            <person name="Mallez S."/>
            <person name="Zhang Y."/>
            <person name="Obille A."/>
            <person name="Becker A."/>
            <person name="Abrahante J.E."/>
            <person name="Garbe J."/>
            <person name="Badalamenti J.P."/>
            <person name="Herman A."/>
            <person name="Mangelson H."/>
            <person name="Liachko I."/>
            <person name="Sullivan S."/>
            <person name="Sone E.D."/>
            <person name="Koren S."/>
            <person name="Silverstein K.A.T."/>
            <person name="Beckman K.B."/>
            <person name="Gohl D.M."/>
        </authorList>
    </citation>
    <scope>NUCLEOTIDE SEQUENCE</scope>
    <source>
        <strain evidence="2">Duluth1</strain>
        <tissue evidence="2">Whole animal</tissue>
    </source>
</reference>
<evidence type="ECO:0000313" key="3">
    <source>
        <dbReference type="Proteomes" id="UP000828390"/>
    </source>
</evidence>
<evidence type="ECO:0000313" key="2">
    <source>
        <dbReference type="EMBL" id="KAH3825746.1"/>
    </source>
</evidence>
<protein>
    <submittedName>
        <fullName evidence="2">Uncharacterized protein</fullName>
    </submittedName>
</protein>
<accession>A0A9D4H2B2</accession>
<reference evidence="2" key="2">
    <citation type="submission" date="2020-11" db="EMBL/GenBank/DDBJ databases">
        <authorList>
            <person name="McCartney M.A."/>
            <person name="Auch B."/>
            <person name="Kono T."/>
            <person name="Mallez S."/>
            <person name="Becker A."/>
            <person name="Gohl D.M."/>
            <person name="Silverstein K.A.T."/>
            <person name="Koren S."/>
            <person name="Bechman K.B."/>
            <person name="Herman A."/>
            <person name="Abrahante J.E."/>
            <person name="Garbe J."/>
        </authorList>
    </citation>
    <scope>NUCLEOTIDE SEQUENCE</scope>
    <source>
        <strain evidence="2">Duluth1</strain>
        <tissue evidence="2">Whole animal</tissue>
    </source>
</reference>
<sequence length="62" mass="6574">MPAKERSTRKHIKKASKDSSGGFEETDEGIPEPEDELDTADPAGTSATPTKSEGVKLEMTPG</sequence>
<dbReference type="AlphaFoldDB" id="A0A9D4H2B2"/>
<organism evidence="2 3">
    <name type="scientific">Dreissena polymorpha</name>
    <name type="common">Zebra mussel</name>
    <name type="synonym">Mytilus polymorpha</name>
    <dbReference type="NCBI Taxonomy" id="45954"/>
    <lineage>
        <taxon>Eukaryota</taxon>
        <taxon>Metazoa</taxon>
        <taxon>Spiralia</taxon>
        <taxon>Lophotrochozoa</taxon>
        <taxon>Mollusca</taxon>
        <taxon>Bivalvia</taxon>
        <taxon>Autobranchia</taxon>
        <taxon>Heteroconchia</taxon>
        <taxon>Euheterodonta</taxon>
        <taxon>Imparidentia</taxon>
        <taxon>Neoheterodontei</taxon>
        <taxon>Myida</taxon>
        <taxon>Dreissenoidea</taxon>
        <taxon>Dreissenidae</taxon>
        <taxon>Dreissena</taxon>
    </lineage>
</organism>
<feature type="region of interest" description="Disordered" evidence="1">
    <location>
        <begin position="1"/>
        <end position="62"/>
    </location>
</feature>
<name>A0A9D4H2B2_DREPO</name>
<gene>
    <name evidence="2" type="ORF">DPMN_127627</name>
</gene>
<evidence type="ECO:0000256" key="1">
    <source>
        <dbReference type="SAM" id="MobiDB-lite"/>
    </source>
</evidence>
<dbReference type="Proteomes" id="UP000828390">
    <property type="component" value="Unassembled WGS sequence"/>
</dbReference>
<keyword evidence="3" id="KW-1185">Reference proteome</keyword>
<dbReference type="EMBL" id="JAIWYP010000005">
    <property type="protein sequence ID" value="KAH3825746.1"/>
    <property type="molecule type" value="Genomic_DNA"/>
</dbReference>